<reference evidence="1 2" key="1">
    <citation type="submission" date="2018-10" db="EMBL/GenBank/DDBJ databases">
        <authorList>
            <person name="Ekblom R."/>
            <person name="Jareborg N."/>
        </authorList>
    </citation>
    <scope>NUCLEOTIDE SEQUENCE [LARGE SCALE GENOMIC DNA]</scope>
    <source>
        <tissue evidence="1">Muscle</tissue>
    </source>
</reference>
<organism evidence="1 2">
    <name type="scientific">Gulo gulo</name>
    <name type="common">Wolverine</name>
    <name type="synonym">Gluton</name>
    <dbReference type="NCBI Taxonomy" id="48420"/>
    <lineage>
        <taxon>Eukaryota</taxon>
        <taxon>Metazoa</taxon>
        <taxon>Chordata</taxon>
        <taxon>Craniata</taxon>
        <taxon>Vertebrata</taxon>
        <taxon>Euteleostomi</taxon>
        <taxon>Mammalia</taxon>
        <taxon>Eutheria</taxon>
        <taxon>Laurasiatheria</taxon>
        <taxon>Carnivora</taxon>
        <taxon>Caniformia</taxon>
        <taxon>Musteloidea</taxon>
        <taxon>Mustelidae</taxon>
        <taxon>Guloninae</taxon>
        <taxon>Gulo</taxon>
    </lineage>
</organism>
<dbReference type="Proteomes" id="UP000269945">
    <property type="component" value="Unassembled WGS sequence"/>
</dbReference>
<proteinExistence type="predicted"/>
<evidence type="ECO:0000313" key="1">
    <source>
        <dbReference type="EMBL" id="VCW69906.1"/>
    </source>
</evidence>
<keyword evidence="2" id="KW-1185">Reference proteome</keyword>
<dbReference type="InterPro" id="IPR043140">
    <property type="entry name" value="Ribosomal_uS14_sf"/>
</dbReference>
<gene>
    <name evidence="1" type="ORF">BN2614_LOCUS1</name>
</gene>
<comment type="caution">
    <text evidence="1">The sequence shown here is derived from an EMBL/GenBank/DDBJ whole genome shotgun (WGS) entry which is preliminary data.</text>
</comment>
<protein>
    <submittedName>
        <fullName evidence="1">Uncharacterized protein</fullName>
    </submittedName>
</protein>
<dbReference type="Gene3D" id="4.10.830.10">
    <property type="entry name" value="30s Ribosomal Protein S14, Chain N"/>
    <property type="match status" value="1"/>
</dbReference>
<sequence length="53" mass="6387">MGHQKLYWSHLRKFVQGSHGFQICSNRHSLAQKNVLQYVSPVFLSVWKRYRCH</sequence>
<evidence type="ECO:0000313" key="2">
    <source>
        <dbReference type="Proteomes" id="UP000269945"/>
    </source>
</evidence>
<name>A0A9X9LJS7_GULGU</name>
<accession>A0A9X9LJS7</accession>
<dbReference type="AlphaFoldDB" id="A0A9X9LJS7"/>
<dbReference type="EMBL" id="CYRY02005480">
    <property type="protein sequence ID" value="VCW69906.1"/>
    <property type="molecule type" value="Genomic_DNA"/>
</dbReference>